<dbReference type="KEGG" id="cjap:GWK36_00615"/>
<dbReference type="SUPFAM" id="SSF51735">
    <property type="entry name" value="NAD(P)-binding Rossmann-fold domains"/>
    <property type="match status" value="1"/>
</dbReference>
<evidence type="ECO:0000256" key="10">
    <source>
        <dbReference type="RuleBase" id="RU366046"/>
    </source>
</evidence>
<accession>A0A6G7VA65</accession>
<dbReference type="PANTHER" id="PTHR43725:SF47">
    <property type="entry name" value="UDP-GLUCOSE 4-EPIMERASE"/>
    <property type="match status" value="1"/>
</dbReference>
<name>A0A6G7VA65_9GAMM</name>
<comment type="similarity">
    <text evidence="4 10">Belongs to the NAD(P)-dependent epimerase/dehydratase family.</text>
</comment>
<evidence type="ECO:0000256" key="7">
    <source>
        <dbReference type="ARBA" id="ARBA00023027"/>
    </source>
</evidence>
<dbReference type="Pfam" id="PF01370">
    <property type="entry name" value="Epimerase"/>
    <property type="match status" value="1"/>
</dbReference>
<comment type="subunit">
    <text evidence="10">Homodimer.</text>
</comment>
<evidence type="ECO:0000256" key="2">
    <source>
        <dbReference type="ARBA" id="ARBA00001911"/>
    </source>
</evidence>
<sequence length="333" mass="36376">MRVLLVGGAGYLGSHVCVELLQSGCQVLVLDNLSRGQEELLRRAGEITHQGLGFFEGDLRERETLDLIFGQGRFDAVILCTGLDAIADALAQPLAHYGNALQGLLTLCEAMAAWGVRTLILTSSATVYGEAGGPLREDRAPQPIHPQGRCAWFGEMILKDLQRADPSWRIALLRIFNPAGAHPSGYIGEDPKATSLIAQIAQVALGRRERLLILGNDYPTPDGTAVRDYVHVQDLARAYRLSLERLQSGEGMICCNLGRGRGYSVLEVITAFTRVTGCAIPYDYAARRTGDVACCVADSTQARLVLGWVPQADLDRMIADAWRWWMQNPDELG</sequence>
<evidence type="ECO:0000313" key="12">
    <source>
        <dbReference type="EMBL" id="QIK36748.1"/>
    </source>
</evidence>
<dbReference type="InterPro" id="IPR005886">
    <property type="entry name" value="UDP_G4E"/>
</dbReference>
<dbReference type="Proteomes" id="UP000502699">
    <property type="component" value="Chromosome"/>
</dbReference>
<dbReference type="InterPro" id="IPR001509">
    <property type="entry name" value="Epimerase_deHydtase"/>
</dbReference>
<dbReference type="Gene3D" id="3.90.25.10">
    <property type="entry name" value="UDP-galactose 4-epimerase, domain 1"/>
    <property type="match status" value="1"/>
</dbReference>
<comment type="pathway">
    <text evidence="3 10">Carbohydrate metabolism; galactose metabolism.</text>
</comment>
<feature type="domain" description="NAD-dependent epimerase/dehydratase" evidence="11">
    <location>
        <begin position="3"/>
        <end position="250"/>
    </location>
</feature>
<evidence type="ECO:0000259" key="11">
    <source>
        <dbReference type="Pfam" id="PF01370"/>
    </source>
</evidence>
<dbReference type="RefSeq" id="WP_166269193.1">
    <property type="nucleotide sequence ID" value="NZ_CP048029.1"/>
</dbReference>
<dbReference type="Gene3D" id="3.40.50.720">
    <property type="entry name" value="NAD(P)-binding Rossmann-like Domain"/>
    <property type="match status" value="1"/>
</dbReference>
<dbReference type="EC" id="5.1.3.2" evidence="5 10"/>
<organism evidence="12 13">
    <name type="scientific">Caldichromatium japonicum</name>
    <dbReference type="NCBI Taxonomy" id="2699430"/>
    <lineage>
        <taxon>Bacteria</taxon>
        <taxon>Pseudomonadati</taxon>
        <taxon>Pseudomonadota</taxon>
        <taxon>Gammaproteobacteria</taxon>
        <taxon>Chromatiales</taxon>
        <taxon>Chromatiaceae</taxon>
        <taxon>Caldichromatium</taxon>
    </lineage>
</organism>
<dbReference type="GO" id="GO:0006012">
    <property type="term" value="P:galactose metabolic process"/>
    <property type="evidence" value="ECO:0007669"/>
    <property type="project" value="UniProtKB-UniPathway"/>
</dbReference>
<proteinExistence type="inferred from homology"/>
<protein>
    <recommendedName>
        <fullName evidence="6 10">UDP-glucose 4-epimerase</fullName>
        <ecNumber evidence="5 10">5.1.3.2</ecNumber>
    </recommendedName>
</protein>
<evidence type="ECO:0000256" key="6">
    <source>
        <dbReference type="ARBA" id="ARBA00018569"/>
    </source>
</evidence>
<dbReference type="AlphaFoldDB" id="A0A6G7VA65"/>
<evidence type="ECO:0000256" key="4">
    <source>
        <dbReference type="ARBA" id="ARBA00007637"/>
    </source>
</evidence>
<dbReference type="NCBIfam" id="TIGR01179">
    <property type="entry name" value="galE"/>
    <property type="match status" value="1"/>
</dbReference>
<dbReference type="GO" id="GO:0003978">
    <property type="term" value="F:UDP-glucose 4-epimerase activity"/>
    <property type="evidence" value="ECO:0007669"/>
    <property type="project" value="UniProtKB-UniRule"/>
</dbReference>
<dbReference type="InterPro" id="IPR036291">
    <property type="entry name" value="NAD(P)-bd_dom_sf"/>
</dbReference>
<dbReference type="EMBL" id="CP048029">
    <property type="protein sequence ID" value="QIK36748.1"/>
    <property type="molecule type" value="Genomic_DNA"/>
</dbReference>
<evidence type="ECO:0000256" key="8">
    <source>
        <dbReference type="ARBA" id="ARBA00023144"/>
    </source>
</evidence>
<evidence type="ECO:0000256" key="9">
    <source>
        <dbReference type="ARBA" id="ARBA00023235"/>
    </source>
</evidence>
<keyword evidence="7 10" id="KW-0520">NAD</keyword>
<keyword evidence="8" id="KW-0299">Galactose metabolism</keyword>
<keyword evidence="9 10" id="KW-0413">Isomerase</keyword>
<comment type="catalytic activity">
    <reaction evidence="1 10">
        <text>UDP-alpha-D-glucose = UDP-alpha-D-galactose</text>
        <dbReference type="Rhea" id="RHEA:22168"/>
        <dbReference type="ChEBI" id="CHEBI:58885"/>
        <dbReference type="ChEBI" id="CHEBI:66914"/>
        <dbReference type="EC" id="5.1.3.2"/>
    </reaction>
</comment>
<reference evidence="13" key="1">
    <citation type="submission" date="2020-01" db="EMBL/GenBank/DDBJ databases">
        <title>Caldichromatium gen. nov., sp. nov., a thermophilic purple sulfur bacterium member of the family Chromatiaceae isolated from Nakabusa hot spring, Japan.</title>
        <authorList>
            <person name="Saini M.K."/>
            <person name="Hanada S."/>
            <person name="Tank M."/>
        </authorList>
    </citation>
    <scope>NUCLEOTIDE SEQUENCE [LARGE SCALE GENOMIC DNA]</scope>
    <source>
        <strain evidence="13">No.7</strain>
    </source>
</reference>
<dbReference type="PANTHER" id="PTHR43725">
    <property type="entry name" value="UDP-GLUCOSE 4-EPIMERASE"/>
    <property type="match status" value="1"/>
</dbReference>
<dbReference type="UniPathway" id="UPA00214"/>
<comment type="cofactor">
    <cofactor evidence="2 10">
        <name>NAD(+)</name>
        <dbReference type="ChEBI" id="CHEBI:57540"/>
    </cofactor>
</comment>
<keyword evidence="13" id="KW-1185">Reference proteome</keyword>
<dbReference type="CDD" id="cd05247">
    <property type="entry name" value="UDP_G4E_1_SDR_e"/>
    <property type="match status" value="1"/>
</dbReference>
<gene>
    <name evidence="12" type="primary">galE</name>
    <name evidence="12" type="ORF">GWK36_00615</name>
</gene>
<dbReference type="GO" id="GO:0005829">
    <property type="term" value="C:cytosol"/>
    <property type="evidence" value="ECO:0007669"/>
    <property type="project" value="TreeGrafter"/>
</dbReference>
<evidence type="ECO:0000256" key="5">
    <source>
        <dbReference type="ARBA" id="ARBA00013189"/>
    </source>
</evidence>
<evidence type="ECO:0000313" key="13">
    <source>
        <dbReference type="Proteomes" id="UP000502699"/>
    </source>
</evidence>
<evidence type="ECO:0000256" key="3">
    <source>
        <dbReference type="ARBA" id="ARBA00004947"/>
    </source>
</evidence>
<evidence type="ECO:0000256" key="1">
    <source>
        <dbReference type="ARBA" id="ARBA00000083"/>
    </source>
</evidence>
<keyword evidence="10" id="KW-0119">Carbohydrate metabolism</keyword>